<reference evidence="9 10" key="1">
    <citation type="submission" date="2018-09" db="EMBL/GenBank/DDBJ databases">
        <title>Genome sequencing of Nocardioides immobilis CCTCC AB 2017083 for comparison to Nocardioides silvaticus.</title>
        <authorList>
            <person name="Li C."/>
            <person name="Wang G."/>
        </authorList>
    </citation>
    <scope>NUCLEOTIDE SEQUENCE [LARGE SCALE GENOMIC DNA]</scope>
    <source>
        <strain evidence="9 10">CCTCC AB 2017083</strain>
    </source>
</reference>
<dbReference type="GO" id="GO:0005886">
    <property type="term" value="C:plasma membrane"/>
    <property type="evidence" value="ECO:0007669"/>
    <property type="project" value="UniProtKB-SubCell"/>
</dbReference>
<keyword evidence="4" id="KW-1003">Cell membrane</keyword>
<keyword evidence="5" id="KW-0547">Nucleotide-binding</keyword>
<comment type="similarity">
    <text evidence="2">Belongs to the ABC transporter superfamily.</text>
</comment>
<organism evidence="9 10">
    <name type="scientific">Nocardioides immobilis</name>
    <dbReference type="NCBI Taxonomy" id="2049295"/>
    <lineage>
        <taxon>Bacteria</taxon>
        <taxon>Bacillati</taxon>
        <taxon>Actinomycetota</taxon>
        <taxon>Actinomycetes</taxon>
        <taxon>Propionibacteriales</taxon>
        <taxon>Nocardioidaceae</taxon>
        <taxon>Nocardioides</taxon>
    </lineage>
</organism>
<dbReference type="AlphaFoldDB" id="A0A417Y4Q4"/>
<dbReference type="Pfam" id="PF00005">
    <property type="entry name" value="ABC_tran"/>
    <property type="match status" value="2"/>
</dbReference>
<evidence type="ECO:0000256" key="5">
    <source>
        <dbReference type="ARBA" id="ARBA00022741"/>
    </source>
</evidence>
<dbReference type="PANTHER" id="PTHR43297:SF7">
    <property type="entry name" value="D,D-DIPEPTIDE TRANSPORT ATP-BINDING PROTEIN DDPD-RELATED"/>
    <property type="match status" value="1"/>
</dbReference>
<comment type="caution">
    <text evidence="9">The sequence shown here is derived from an EMBL/GenBank/DDBJ whole genome shotgun (WGS) entry which is preliminary data.</text>
</comment>
<proteinExistence type="inferred from homology"/>
<evidence type="ECO:0000256" key="7">
    <source>
        <dbReference type="ARBA" id="ARBA00023136"/>
    </source>
</evidence>
<dbReference type="EMBL" id="QXGH01000012">
    <property type="protein sequence ID" value="RHW27556.1"/>
    <property type="molecule type" value="Genomic_DNA"/>
</dbReference>
<feature type="domain" description="ABC transporter" evidence="8">
    <location>
        <begin position="271"/>
        <end position="483"/>
    </location>
</feature>
<dbReference type="InterPro" id="IPR017871">
    <property type="entry name" value="ABC_transporter-like_CS"/>
</dbReference>
<evidence type="ECO:0000256" key="6">
    <source>
        <dbReference type="ARBA" id="ARBA00022840"/>
    </source>
</evidence>
<dbReference type="InterPro" id="IPR003439">
    <property type="entry name" value="ABC_transporter-like_ATP-bd"/>
</dbReference>
<keyword evidence="6 9" id="KW-0067">ATP-binding</keyword>
<dbReference type="GO" id="GO:0005524">
    <property type="term" value="F:ATP binding"/>
    <property type="evidence" value="ECO:0007669"/>
    <property type="project" value="UniProtKB-KW"/>
</dbReference>
<protein>
    <submittedName>
        <fullName evidence="9">ABC transporter ATP-binding protein</fullName>
    </submittedName>
</protein>
<dbReference type="SMART" id="SM00382">
    <property type="entry name" value="AAA"/>
    <property type="match status" value="2"/>
</dbReference>
<evidence type="ECO:0000259" key="8">
    <source>
        <dbReference type="PROSITE" id="PS50893"/>
    </source>
</evidence>
<dbReference type="PROSITE" id="PS50893">
    <property type="entry name" value="ABC_TRANSPORTER_2"/>
    <property type="match status" value="2"/>
</dbReference>
<keyword evidence="3" id="KW-0813">Transport</keyword>
<dbReference type="GO" id="GO:0016887">
    <property type="term" value="F:ATP hydrolysis activity"/>
    <property type="evidence" value="ECO:0007669"/>
    <property type="project" value="InterPro"/>
</dbReference>
<dbReference type="PROSITE" id="PS00211">
    <property type="entry name" value="ABC_TRANSPORTER_1"/>
    <property type="match status" value="2"/>
</dbReference>
<dbReference type="SUPFAM" id="SSF52540">
    <property type="entry name" value="P-loop containing nucleoside triphosphate hydrolases"/>
    <property type="match status" value="2"/>
</dbReference>
<sequence length="485" mass="51051">MNATALTIDRVRVRHHGALLVDVADIAVAAGRPLTIIGESGSGKSLLAHAVMGTTPAELEVTGALRLGARSFDLGDRRGRRPMWGRELALLPQEPATALDPTMRVRSQVAEGVPGFGWRSRGAGERADAALGHLGLSGAGRAYPHQLSGGMAQRVAFAATTVGGARVLIVDEPTKGLDPVALEQLADLLAEHCAGGGALLTITHDLRLARRLGGDVLVMRDASVVERGAVADVLNAPAHDYTRRLVGAEPSRWQLPWMRVSAPEPEGRPLVTAAGLSKAYGDQALFEDLSLTIRAGERWAVSGPSGVGKTTLGNVLLGLVRPDGGVVEHAPALRHGRIQKLYQDPAASFPPRVRLGVAVADVLARHQVPAERLRSLLAAVGLPEGLLERLPSQVSGGELQRLAIVRAMLPAPALVVADEATSRLDLVTQETTTDCLMTELADRDCALLWVTHDRDLAGAVADQLLDLGAWAQGRSSPTACCSSTK</sequence>
<gene>
    <name evidence="9" type="ORF">D0Z08_07685</name>
</gene>
<evidence type="ECO:0000256" key="3">
    <source>
        <dbReference type="ARBA" id="ARBA00022448"/>
    </source>
</evidence>
<dbReference type="Proteomes" id="UP000283644">
    <property type="component" value="Unassembled WGS sequence"/>
</dbReference>
<feature type="domain" description="ABC transporter" evidence="8">
    <location>
        <begin position="6"/>
        <end position="246"/>
    </location>
</feature>
<dbReference type="InterPro" id="IPR027417">
    <property type="entry name" value="P-loop_NTPase"/>
</dbReference>
<dbReference type="Gene3D" id="3.40.50.300">
    <property type="entry name" value="P-loop containing nucleotide triphosphate hydrolases"/>
    <property type="match status" value="2"/>
</dbReference>
<evidence type="ECO:0000256" key="4">
    <source>
        <dbReference type="ARBA" id="ARBA00022475"/>
    </source>
</evidence>
<evidence type="ECO:0000256" key="2">
    <source>
        <dbReference type="ARBA" id="ARBA00005417"/>
    </source>
</evidence>
<dbReference type="PANTHER" id="PTHR43297">
    <property type="entry name" value="OLIGOPEPTIDE TRANSPORT ATP-BINDING PROTEIN APPD"/>
    <property type="match status" value="1"/>
</dbReference>
<evidence type="ECO:0000313" key="9">
    <source>
        <dbReference type="EMBL" id="RHW27556.1"/>
    </source>
</evidence>
<name>A0A417Y4Q4_9ACTN</name>
<accession>A0A417Y4Q4</accession>
<dbReference type="InterPro" id="IPR050388">
    <property type="entry name" value="ABC_Ni/Peptide_Import"/>
</dbReference>
<keyword evidence="10" id="KW-1185">Reference proteome</keyword>
<dbReference type="RefSeq" id="WP_118924321.1">
    <property type="nucleotide sequence ID" value="NZ_QXGH01000012.1"/>
</dbReference>
<keyword evidence="7" id="KW-0472">Membrane</keyword>
<comment type="subcellular location">
    <subcellularLocation>
        <location evidence="1">Cell membrane</location>
        <topology evidence="1">Peripheral membrane protein</topology>
    </subcellularLocation>
</comment>
<dbReference type="InterPro" id="IPR003593">
    <property type="entry name" value="AAA+_ATPase"/>
</dbReference>
<evidence type="ECO:0000256" key="1">
    <source>
        <dbReference type="ARBA" id="ARBA00004202"/>
    </source>
</evidence>
<dbReference type="OrthoDB" id="5357528at2"/>
<evidence type="ECO:0000313" key="10">
    <source>
        <dbReference type="Proteomes" id="UP000283644"/>
    </source>
</evidence>